<dbReference type="InterPro" id="IPR046947">
    <property type="entry name" value="LytR-like"/>
</dbReference>
<evidence type="ECO:0000259" key="6">
    <source>
        <dbReference type="PROSITE" id="PS50110"/>
    </source>
</evidence>
<dbReference type="AlphaFoldDB" id="A0AAJ6FMR4"/>
<dbReference type="InterPro" id="IPR007492">
    <property type="entry name" value="LytTR_DNA-bd_dom"/>
</dbReference>
<organism evidence="8 9">
    <name type="scientific">Ligilactobacillus animalis</name>
    <dbReference type="NCBI Taxonomy" id="1605"/>
    <lineage>
        <taxon>Bacteria</taxon>
        <taxon>Bacillati</taxon>
        <taxon>Bacillota</taxon>
        <taxon>Bacilli</taxon>
        <taxon>Lactobacillales</taxon>
        <taxon>Lactobacillaceae</taxon>
        <taxon>Ligilactobacillus</taxon>
    </lineage>
</organism>
<dbReference type="SUPFAM" id="SSF52172">
    <property type="entry name" value="CheY-like"/>
    <property type="match status" value="1"/>
</dbReference>
<evidence type="ECO:0000313" key="9">
    <source>
        <dbReference type="Proteomes" id="UP001238155"/>
    </source>
</evidence>
<keyword evidence="5" id="KW-0597">Phosphoprotein</keyword>
<name>A0AAJ6FMR4_9LACO</name>
<dbReference type="GO" id="GO:0003677">
    <property type="term" value="F:DNA binding"/>
    <property type="evidence" value="ECO:0007669"/>
    <property type="project" value="UniProtKB-KW"/>
</dbReference>
<sequence>MKHQVLVCDDELAQAQGLAEMLERAIVIQDDERQGKLGFLGYYTSYAATLQAVTDHQVTGGIYFLDIELSPKQYDRTGLDLAEAIKRQDPKAQIIFVTTHDELALMTFHRRIGALDYIIKDSTRSEFQGRITEALALALENIATSHTAQKYTFTYKIGHKIYNENIDDVVCIVTTERPHRLRLYKVDGIAEFNGNLKELVEQSEFLHPISQSCIVNAKNIKSIDLKERKILFVNGEFEYFPRRSLKQVKHLIDELGKIQ</sequence>
<keyword evidence="2" id="KW-0902">Two-component regulatory system</keyword>
<evidence type="ECO:0000256" key="5">
    <source>
        <dbReference type="PROSITE-ProRule" id="PRU00169"/>
    </source>
</evidence>
<keyword evidence="1" id="KW-0963">Cytoplasm</keyword>
<dbReference type="PANTHER" id="PTHR37299:SF3">
    <property type="entry name" value="STAGE 0 SPORULATION PROTEIN A HOMOLOG"/>
    <property type="match status" value="1"/>
</dbReference>
<dbReference type="Proteomes" id="UP001238155">
    <property type="component" value="Chromosome"/>
</dbReference>
<dbReference type="EMBL" id="CP123751">
    <property type="protein sequence ID" value="WHQ80128.1"/>
    <property type="molecule type" value="Genomic_DNA"/>
</dbReference>
<dbReference type="SMART" id="SM00448">
    <property type="entry name" value="REC"/>
    <property type="match status" value="1"/>
</dbReference>
<dbReference type="InterPro" id="IPR011006">
    <property type="entry name" value="CheY-like_superfamily"/>
</dbReference>
<reference evidence="8" key="1">
    <citation type="submission" date="2023-04" db="EMBL/GenBank/DDBJ databases">
        <title>Four porcine-derived lactic acid bacteria strains analyses and their evaluation as potential probiotics based on genomics.</title>
        <authorList>
            <person name="Niu D."/>
        </authorList>
    </citation>
    <scope>NUCLEOTIDE SEQUENCE</scope>
    <source>
        <strain evidence="8">ZSB1</strain>
    </source>
</reference>
<dbReference type="SMART" id="SM00850">
    <property type="entry name" value="LytTR"/>
    <property type="match status" value="1"/>
</dbReference>
<accession>A0AAJ6FMR4</accession>
<dbReference type="Pfam" id="PF00072">
    <property type="entry name" value="Response_reg"/>
    <property type="match status" value="1"/>
</dbReference>
<evidence type="ECO:0000259" key="7">
    <source>
        <dbReference type="PROSITE" id="PS50930"/>
    </source>
</evidence>
<evidence type="ECO:0000313" key="8">
    <source>
        <dbReference type="EMBL" id="WHQ80128.1"/>
    </source>
</evidence>
<dbReference type="Pfam" id="PF04397">
    <property type="entry name" value="LytTR"/>
    <property type="match status" value="1"/>
</dbReference>
<comment type="function">
    <text evidence="4">Required for high-level post-exponential phase expression of a series of secreted proteins.</text>
</comment>
<dbReference type="Gene3D" id="3.40.50.2300">
    <property type="match status" value="1"/>
</dbReference>
<dbReference type="RefSeq" id="WP_010690029.1">
    <property type="nucleotide sequence ID" value="NZ_CAJKXD010000005.1"/>
</dbReference>
<evidence type="ECO:0000256" key="4">
    <source>
        <dbReference type="ARBA" id="ARBA00037164"/>
    </source>
</evidence>
<feature type="domain" description="Response regulatory" evidence="6">
    <location>
        <begin position="4"/>
        <end position="135"/>
    </location>
</feature>
<feature type="modified residue" description="4-aspartylphosphate" evidence="5">
    <location>
        <position position="66"/>
    </location>
</feature>
<keyword evidence="8" id="KW-0238">DNA-binding</keyword>
<keyword evidence="3" id="KW-0010">Activator</keyword>
<dbReference type="InterPro" id="IPR001789">
    <property type="entry name" value="Sig_transdc_resp-reg_receiver"/>
</dbReference>
<dbReference type="GO" id="GO:0000156">
    <property type="term" value="F:phosphorelay response regulator activity"/>
    <property type="evidence" value="ECO:0007669"/>
    <property type="project" value="InterPro"/>
</dbReference>
<dbReference type="Gene3D" id="2.40.50.1020">
    <property type="entry name" value="LytTr DNA-binding domain"/>
    <property type="match status" value="1"/>
</dbReference>
<gene>
    <name evidence="8" type="ORF">QFF56_09445</name>
</gene>
<evidence type="ECO:0000256" key="1">
    <source>
        <dbReference type="ARBA" id="ARBA00022490"/>
    </source>
</evidence>
<feature type="domain" description="HTH LytTR-type" evidence="7">
    <location>
        <begin position="153"/>
        <end position="254"/>
    </location>
</feature>
<proteinExistence type="predicted"/>
<evidence type="ECO:0000256" key="2">
    <source>
        <dbReference type="ARBA" id="ARBA00023012"/>
    </source>
</evidence>
<protein>
    <submittedName>
        <fullName evidence="8">LytTR family DNA-binding domain-containing protein</fullName>
    </submittedName>
</protein>
<dbReference type="PANTHER" id="PTHR37299">
    <property type="entry name" value="TRANSCRIPTIONAL REGULATOR-RELATED"/>
    <property type="match status" value="1"/>
</dbReference>
<evidence type="ECO:0000256" key="3">
    <source>
        <dbReference type="ARBA" id="ARBA00023159"/>
    </source>
</evidence>
<dbReference type="PROSITE" id="PS50110">
    <property type="entry name" value="RESPONSE_REGULATORY"/>
    <property type="match status" value="1"/>
</dbReference>
<dbReference type="PROSITE" id="PS50930">
    <property type="entry name" value="HTH_LYTTR"/>
    <property type="match status" value="1"/>
</dbReference>